<evidence type="ECO:0000256" key="1">
    <source>
        <dbReference type="ARBA" id="ARBA00001933"/>
    </source>
</evidence>
<evidence type="ECO:0000313" key="12">
    <source>
        <dbReference type="Proteomes" id="UP001597337"/>
    </source>
</evidence>
<dbReference type="PANTHER" id="PTHR42743">
    <property type="entry name" value="AMINO-ACID AMINOTRANSFERASE"/>
    <property type="match status" value="1"/>
</dbReference>
<evidence type="ECO:0000256" key="4">
    <source>
        <dbReference type="ARBA" id="ARBA00022898"/>
    </source>
</evidence>
<dbReference type="Gene3D" id="3.20.10.10">
    <property type="entry name" value="D-amino Acid Aminotransferase, subunit A, domain 2"/>
    <property type="match status" value="1"/>
</dbReference>
<comment type="subunit">
    <text evidence="3">Homodimer.</text>
</comment>
<evidence type="ECO:0000256" key="8">
    <source>
        <dbReference type="ARBA" id="ARBA00035676"/>
    </source>
</evidence>
<comment type="catalytic activity">
    <reaction evidence="9">
        <text>4-amino-4-deoxychorismate = 4-aminobenzoate + pyruvate + H(+)</text>
        <dbReference type="Rhea" id="RHEA:16201"/>
        <dbReference type="ChEBI" id="CHEBI:15361"/>
        <dbReference type="ChEBI" id="CHEBI:15378"/>
        <dbReference type="ChEBI" id="CHEBI:17836"/>
        <dbReference type="ChEBI" id="CHEBI:58406"/>
        <dbReference type="EC" id="4.1.3.38"/>
    </reaction>
</comment>
<accession>A0ABW4Y7I1</accession>
<reference evidence="12" key="1">
    <citation type="journal article" date="2019" name="Int. J. Syst. Evol. Microbiol.">
        <title>The Global Catalogue of Microorganisms (GCM) 10K type strain sequencing project: providing services to taxonomists for standard genome sequencing and annotation.</title>
        <authorList>
            <consortium name="The Broad Institute Genomics Platform"/>
            <consortium name="The Broad Institute Genome Sequencing Center for Infectious Disease"/>
            <person name="Wu L."/>
            <person name="Ma J."/>
        </authorList>
    </citation>
    <scope>NUCLEOTIDE SEQUENCE [LARGE SCALE GENOMIC DNA]</scope>
    <source>
        <strain evidence="12">KACC 12597</strain>
    </source>
</reference>
<evidence type="ECO:0000256" key="6">
    <source>
        <dbReference type="ARBA" id="ARBA00023239"/>
    </source>
</evidence>
<dbReference type="EC" id="4.1.3.38" evidence="8 10"/>
<dbReference type="RefSeq" id="WP_386023283.1">
    <property type="nucleotide sequence ID" value="NZ_JBHUHX010000007.1"/>
</dbReference>
<keyword evidence="5" id="KW-0289">Folate biosynthesis</keyword>
<evidence type="ECO:0000256" key="5">
    <source>
        <dbReference type="ARBA" id="ARBA00022909"/>
    </source>
</evidence>
<comment type="cofactor">
    <cofactor evidence="1">
        <name>pyridoxal 5'-phosphate</name>
        <dbReference type="ChEBI" id="CHEBI:597326"/>
    </cofactor>
</comment>
<keyword evidence="6 11" id="KW-0456">Lyase</keyword>
<evidence type="ECO:0000313" key="11">
    <source>
        <dbReference type="EMBL" id="MFD2110903.1"/>
    </source>
</evidence>
<dbReference type="EMBL" id="JBHUHX010000007">
    <property type="protein sequence ID" value="MFD2110903.1"/>
    <property type="molecule type" value="Genomic_DNA"/>
</dbReference>
<dbReference type="InterPro" id="IPR050571">
    <property type="entry name" value="Class-IV_PLP-Dep_Aminotrnsfr"/>
</dbReference>
<dbReference type="Proteomes" id="UP001597337">
    <property type="component" value="Unassembled WGS sequence"/>
</dbReference>
<comment type="pathway">
    <text evidence="7">Cofactor biosynthesis; tetrahydrofolate biosynthesis; 4-aminobenzoate from chorismate: step 2/2.</text>
</comment>
<dbReference type="GO" id="GO:0008696">
    <property type="term" value="F:4-amino-4-deoxychorismate lyase activity"/>
    <property type="evidence" value="ECO:0007669"/>
    <property type="project" value="UniProtKB-EC"/>
</dbReference>
<proteinExistence type="inferred from homology"/>
<dbReference type="SUPFAM" id="SSF56752">
    <property type="entry name" value="D-aminoacid aminotransferase-like PLP-dependent enzymes"/>
    <property type="match status" value="1"/>
</dbReference>
<comment type="similarity">
    <text evidence="2">Belongs to the class-IV pyridoxal-phosphate-dependent aminotransferase family.</text>
</comment>
<dbReference type="NCBIfam" id="TIGR03461">
    <property type="entry name" value="pabC_Proteo"/>
    <property type="match status" value="1"/>
</dbReference>
<dbReference type="InterPro" id="IPR043132">
    <property type="entry name" value="BCAT-like_C"/>
</dbReference>
<comment type="caution">
    <text evidence="11">The sequence shown here is derived from an EMBL/GenBank/DDBJ whole genome shotgun (WGS) entry which is preliminary data.</text>
</comment>
<dbReference type="Gene3D" id="3.30.470.10">
    <property type="match status" value="1"/>
</dbReference>
<organism evidence="11 12">
    <name type="scientific">Thiorhodococcus fuscus</name>
    <dbReference type="NCBI Taxonomy" id="527200"/>
    <lineage>
        <taxon>Bacteria</taxon>
        <taxon>Pseudomonadati</taxon>
        <taxon>Pseudomonadota</taxon>
        <taxon>Gammaproteobacteria</taxon>
        <taxon>Chromatiales</taxon>
        <taxon>Chromatiaceae</taxon>
        <taxon>Thiorhodococcus</taxon>
    </lineage>
</organism>
<dbReference type="InterPro" id="IPR036038">
    <property type="entry name" value="Aminotransferase-like"/>
</dbReference>
<dbReference type="InterPro" id="IPR043131">
    <property type="entry name" value="BCAT-like_N"/>
</dbReference>
<evidence type="ECO:0000256" key="7">
    <source>
        <dbReference type="ARBA" id="ARBA00035633"/>
    </source>
</evidence>
<sequence>MTDERLKPPGTLDASPVVFIDGRSADLIEVLDRGLQYGDGLFETVLIQDARPCQWRRHLDRLYAGAQRLGIPLPATDDLGREVLALVAGLDAAVLKILVTRGRGGRGYRPPAEPEPHRLLLVYPLVSGTDRFREEGIRARYCRTPASINPALAGMKHLNRLDSVLARREWDDLTAEHGTIEEGLMLDPFGFLVGGTMTNVFLWDGRVLRTPPVDRAGIAGTCRALLLERAEAAGIPCRVEPLGPSEIERSQGLFLTNALVGVWPVRELDGYSYSLDGLPWTFLREIWAAARRPE</sequence>
<evidence type="ECO:0000256" key="10">
    <source>
        <dbReference type="NCBIfam" id="TIGR03461"/>
    </source>
</evidence>
<name>A0ABW4Y7I1_9GAMM</name>
<keyword evidence="12" id="KW-1185">Reference proteome</keyword>
<gene>
    <name evidence="11" type="primary">pabC</name>
    <name evidence="11" type="ORF">ACFSJC_03500</name>
</gene>
<dbReference type="InterPro" id="IPR001544">
    <property type="entry name" value="Aminotrans_IV"/>
</dbReference>
<evidence type="ECO:0000256" key="9">
    <source>
        <dbReference type="ARBA" id="ARBA00049529"/>
    </source>
</evidence>
<dbReference type="InterPro" id="IPR017824">
    <property type="entry name" value="Aminodeoxychorismate_lyase_IV"/>
</dbReference>
<evidence type="ECO:0000256" key="3">
    <source>
        <dbReference type="ARBA" id="ARBA00011738"/>
    </source>
</evidence>
<keyword evidence="4" id="KW-0663">Pyridoxal phosphate</keyword>
<dbReference type="PANTHER" id="PTHR42743:SF2">
    <property type="entry name" value="AMINODEOXYCHORISMATE LYASE"/>
    <property type="match status" value="1"/>
</dbReference>
<dbReference type="Pfam" id="PF01063">
    <property type="entry name" value="Aminotran_4"/>
    <property type="match status" value="1"/>
</dbReference>
<protein>
    <recommendedName>
        <fullName evidence="8 10">Aminodeoxychorismate lyase</fullName>
        <ecNumber evidence="8 10">4.1.3.38</ecNumber>
    </recommendedName>
</protein>
<evidence type="ECO:0000256" key="2">
    <source>
        <dbReference type="ARBA" id="ARBA00009320"/>
    </source>
</evidence>